<dbReference type="SMART" id="SM00439">
    <property type="entry name" value="BAH"/>
    <property type="match status" value="1"/>
</dbReference>
<feature type="domain" description="Bromo" evidence="10">
    <location>
        <begin position="29"/>
        <end position="99"/>
    </location>
</feature>
<evidence type="ECO:0000256" key="7">
    <source>
        <dbReference type="ARBA" id="ARBA00023242"/>
    </source>
</evidence>
<gene>
    <name evidence="12" type="ORF">BMF94_4003</name>
</gene>
<dbReference type="GO" id="GO:0016586">
    <property type="term" value="C:RSC-type complex"/>
    <property type="evidence" value="ECO:0007669"/>
    <property type="project" value="InterPro"/>
</dbReference>
<dbReference type="PROSITE" id="PS51038">
    <property type="entry name" value="BAH"/>
    <property type="match status" value="1"/>
</dbReference>
<dbReference type="GO" id="GO:0006368">
    <property type="term" value="P:transcription elongation by RNA polymerase II"/>
    <property type="evidence" value="ECO:0007669"/>
    <property type="project" value="TreeGrafter"/>
</dbReference>
<evidence type="ECO:0008006" key="14">
    <source>
        <dbReference type="Google" id="ProtNLM"/>
    </source>
</evidence>
<evidence type="ECO:0000259" key="10">
    <source>
        <dbReference type="PROSITE" id="PS50014"/>
    </source>
</evidence>
<dbReference type="PROSITE" id="PS50014">
    <property type="entry name" value="BROMODOMAIN_2"/>
    <property type="match status" value="2"/>
</dbReference>
<dbReference type="Pfam" id="PF01426">
    <property type="entry name" value="BAH"/>
    <property type="match status" value="1"/>
</dbReference>
<dbReference type="AlphaFoldDB" id="A0A2S5B841"/>
<dbReference type="InterPro" id="IPR036427">
    <property type="entry name" value="Bromodomain-like_sf"/>
</dbReference>
<feature type="region of interest" description="Disordered" evidence="9">
    <location>
        <begin position="149"/>
        <end position="195"/>
    </location>
</feature>
<dbReference type="Proteomes" id="UP000237144">
    <property type="component" value="Unassembled WGS sequence"/>
</dbReference>
<keyword evidence="13" id="KW-1185">Reference proteome</keyword>
<comment type="caution">
    <text evidence="12">The sequence shown here is derived from an EMBL/GenBank/DDBJ whole genome shotgun (WGS) entry which is preliminary data.</text>
</comment>
<dbReference type="Gene3D" id="1.20.920.10">
    <property type="entry name" value="Bromodomain-like"/>
    <property type="match status" value="2"/>
</dbReference>
<feature type="compositionally biased region" description="Low complexity" evidence="9">
    <location>
        <begin position="149"/>
        <end position="162"/>
    </location>
</feature>
<dbReference type="InterPro" id="IPR001487">
    <property type="entry name" value="Bromodomain"/>
</dbReference>
<keyword evidence="2" id="KW-0677">Repeat</keyword>
<protein>
    <recommendedName>
        <fullName evidence="14">BAH domain-containing protein</fullName>
    </recommendedName>
</protein>
<feature type="domain" description="BAH" evidence="11">
    <location>
        <begin position="446"/>
        <end position="566"/>
    </location>
</feature>
<dbReference type="InterPro" id="IPR043151">
    <property type="entry name" value="BAH_sf"/>
</dbReference>
<dbReference type="InterPro" id="IPR001025">
    <property type="entry name" value="BAH_dom"/>
</dbReference>
<dbReference type="SMART" id="SM00297">
    <property type="entry name" value="BROMO"/>
    <property type="match status" value="2"/>
</dbReference>
<keyword evidence="6" id="KW-0804">Transcription</keyword>
<evidence type="ECO:0000313" key="12">
    <source>
        <dbReference type="EMBL" id="POY72927.1"/>
    </source>
</evidence>
<name>A0A2S5B841_9BASI</name>
<dbReference type="STRING" id="741276.A0A2S5B841"/>
<reference evidence="12 13" key="1">
    <citation type="journal article" date="2018" name="Front. Microbiol.">
        <title>Prospects for Fungal Bioremediation of Acidic Radioactive Waste Sites: Characterization and Genome Sequence of Rhodotorula taiwanensis MD1149.</title>
        <authorList>
            <person name="Tkavc R."/>
            <person name="Matrosova V.Y."/>
            <person name="Grichenko O.E."/>
            <person name="Gostincar C."/>
            <person name="Volpe R.P."/>
            <person name="Klimenkova P."/>
            <person name="Gaidamakova E.K."/>
            <person name="Zhou C.E."/>
            <person name="Stewart B.J."/>
            <person name="Lyman M.G."/>
            <person name="Malfatti S.A."/>
            <person name="Rubinfeld B."/>
            <person name="Courtot M."/>
            <person name="Singh J."/>
            <person name="Dalgard C.L."/>
            <person name="Hamilton T."/>
            <person name="Frey K.G."/>
            <person name="Gunde-Cimerman N."/>
            <person name="Dugan L."/>
            <person name="Daly M.J."/>
        </authorList>
    </citation>
    <scope>NUCLEOTIDE SEQUENCE [LARGE SCALE GENOMIC DNA]</scope>
    <source>
        <strain evidence="12 13">MD1149</strain>
    </source>
</reference>
<feature type="compositionally biased region" description="Pro residues" evidence="9">
    <location>
        <begin position="171"/>
        <end position="189"/>
    </location>
</feature>
<evidence type="ECO:0000256" key="4">
    <source>
        <dbReference type="ARBA" id="ARBA00023015"/>
    </source>
</evidence>
<evidence type="ECO:0000256" key="5">
    <source>
        <dbReference type="ARBA" id="ARBA00023117"/>
    </source>
</evidence>
<accession>A0A2S5B841</accession>
<evidence type="ECO:0000259" key="11">
    <source>
        <dbReference type="PROSITE" id="PS51038"/>
    </source>
</evidence>
<dbReference type="SUPFAM" id="SSF47370">
    <property type="entry name" value="Bromodomain"/>
    <property type="match status" value="2"/>
</dbReference>
<evidence type="ECO:0000256" key="8">
    <source>
        <dbReference type="PROSITE-ProRule" id="PRU00035"/>
    </source>
</evidence>
<comment type="subcellular location">
    <subcellularLocation>
        <location evidence="1">Nucleus</location>
    </subcellularLocation>
</comment>
<dbReference type="PANTHER" id="PTHR16062">
    <property type="entry name" value="SWI/SNF-RELATED"/>
    <property type="match status" value="1"/>
</dbReference>
<evidence type="ECO:0000256" key="2">
    <source>
        <dbReference type="ARBA" id="ARBA00022737"/>
    </source>
</evidence>
<dbReference type="CDD" id="cd04717">
    <property type="entry name" value="BAH_polybromo"/>
    <property type="match status" value="1"/>
</dbReference>
<dbReference type="GO" id="GO:0006338">
    <property type="term" value="P:chromatin remodeling"/>
    <property type="evidence" value="ECO:0007669"/>
    <property type="project" value="InterPro"/>
</dbReference>
<evidence type="ECO:0000256" key="3">
    <source>
        <dbReference type="ARBA" id="ARBA00022853"/>
    </source>
</evidence>
<dbReference type="Gene3D" id="2.30.30.490">
    <property type="match status" value="1"/>
</dbReference>
<dbReference type="GO" id="GO:0003682">
    <property type="term" value="F:chromatin binding"/>
    <property type="evidence" value="ECO:0007669"/>
    <property type="project" value="InterPro"/>
</dbReference>
<dbReference type="OrthoDB" id="1742084at2759"/>
<keyword evidence="3" id="KW-0156">Chromatin regulator</keyword>
<evidence type="ECO:0000256" key="6">
    <source>
        <dbReference type="ARBA" id="ARBA00023163"/>
    </source>
</evidence>
<keyword evidence="5 8" id="KW-0103">Bromodomain</keyword>
<dbReference type="CDD" id="cd04369">
    <property type="entry name" value="Bromodomain"/>
    <property type="match status" value="1"/>
</dbReference>
<keyword evidence="4" id="KW-0805">Transcription regulation</keyword>
<sequence>MPLVPSLQQVLDTLLSSLYNLQTAVAGGQKRYYSAIFRDLPDRRLYPDYYHVIREPRCLHDVMNNMHRGLYSSPQAVAYDLFLIWSNAREYNEQGSLVYADADKLEPAAPTGADREPERKVKRIKLTGSLAGGSTGSSVPTLDNLPPIASTSSVSSAAGTPTLKLKLGGPRPTPVAAPPPRANPSPAAAPVPEHSAPAPIAPTQPDLVVGPVADIAVDSTASTSTASTTHPSAVAVTATSTVTGAGTGDDETKPAAASTVPTIADVESGWLDGPADAERLANIANRLRTYTDASGRVLATPLVDVPEPASRPDYYKLVTNPISLNVIEERIRAGFYTSAEAFDRDLHRLFEVAKLFIRPDATGTAYSDLMVLQRLYQELTKNDSSADRSVESASAASLASVSGGPGNVLHSKGEDGAQGSDYKNRATTRPTTRDKIFLDGIHFKGQTLRTGDWVHLLNPDSPGKPIIAQIWKTYKKPDSTQRCLSVCWYYRPEETVHPVTRTFYENEVFKTGVFVDHNIEDFLGSCFVMFFTRYTRGRPKAWDPSMPLYVCEHRYKDEAKQFKKIKSWSSCIPEEIRAHEYDFEPYADNHVDQLTRVKSPFTRGVPGPGRLDSAQANVVPSASPAYHFSTDGKPQTAEEANFDISVTPLEPPSAALLGVAAAPPPSVVAPSVPATVAPPPAAATAPPAVHVEHLAPPASVPALPQIAGTTFDVATGSLGSLQAFNVPAGSTPAELAASKEACSPIPGYLKSKFRGDTFGELLWFSAPAATVPPVKRPAHSLAYLLWQTEQRHSAA</sequence>
<dbReference type="InterPro" id="IPR037382">
    <property type="entry name" value="Rsc/polybromo"/>
</dbReference>
<dbReference type="PANTHER" id="PTHR16062:SF21">
    <property type="entry name" value="CHROMATIN STRUCTURE-REMODELING COMPLEX SUBUNIT RSC1-RELATED"/>
    <property type="match status" value="1"/>
</dbReference>
<dbReference type="PRINTS" id="PR00503">
    <property type="entry name" value="BROMODOMAIN"/>
</dbReference>
<organism evidence="12 13">
    <name type="scientific">Rhodotorula taiwanensis</name>
    <dbReference type="NCBI Taxonomy" id="741276"/>
    <lineage>
        <taxon>Eukaryota</taxon>
        <taxon>Fungi</taxon>
        <taxon>Dikarya</taxon>
        <taxon>Basidiomycota</taxon>
        <taxon>Pucciniomycotina</taxon>
        <taxon>Microbotryomycetes</taxon>
        <taxon>Sporidiobolales</taxon>
        <taxon>Sporidiobolaceae</taxon>
        <taxon>Rhodotorula</taxon>
    </lineage>
</organism>
<keyword evidence="7" id="KW-0539">Nucleus</keyword>
<evidence type="ECO:0000256" key="1">
    <source>
        <dbReference type="ARBA" id="ARBA00004123"/>
    </source>
</evidence>
<proteinExistence type="predicted"/>
<dbReference type="Pfam" id="PF00439">
    <property type="entry name" value="Bromodomain"/>
    <property type="match status" value="2"/>
</dbReference>
<feature type="region of interest" description="Disordered" evidence="9">
    <location>
        <begin position="397"/>
        <end position="427"/>
    </location>
</feature>
<evidence type="ECO:0000313" key="13">
    <source>
        <dbReference type="Proteomes" id="UP000237144"/>
    </source>
</evidence>
<feature type="domain" description="Bromo" evidence="10">
    <location>
        <begin position="294"/>
        <end position="364"/>
    </location>
</feature>
<dbReference type="EMBL" id="PJQD01000044">
    <property type="protein sequence ID" value="POY72927.1"/>
    <property type="molecule type" value="Genomic_DNA"/>
</dbReference>
<evidence type="ECO:0000256" key="9">
    <source>
        <dbReference type="SAM" id="MobiDB-lite"/>
    </source>
</evidence>